<evidence type="ECO:0000256" key="2">
    <source>
        <dbReference type="SAM" id="MobiDB-lite"/>
    </source>
</evidence>
<evidence type="ECO:0000259" key="4">
    <source>
        <dbReference type="SMART" id="SM01117"/>
    </source>
</evidence>
<dbReference type="GO" id="GO:0016020">
    <property type="term" value="C:membrane"/>
    <property type="evidence" value="ECO:0007669"/>
    <property type="project" value="TreeGrafter"/>
</dbReference>
<keyword evidence="3" id="KW-0812">Transmembrane</keyword>
<dbReference type="Gene3D" id="3.10.120.10">
    <property type="entry name" value="Cytochrome b5-like heme/steroid binding domain"/>
    <property type="match status" value="1"/>
</dbReference>
<keyword evidence="3" id="KW-1133">Transmembrane helix</keyword>
<dbReference type="STRING" id="6573.A0A210PT06"/>
<dbReference type="FunFam" id="3.10.120.10:FF:000003">
    <property type="entry name" value="membrane-associated progesterone receptor component 1"/>
    <property type="match status" value="1"/>
</dbReference>
<evidence type="ECO:0000313" key="5">
    <source>
        <dbReference type="EMBL" id="OWF39615.1"/>
    </source>
</evidence>
<feature type="transmembrane region" description="Helical" evidence="3">
    <location>
        <begin position="23"/>
        <end position="41"/>
    </location>
</feature>
<protein>
    <submittedName>
        <fullName evidence="5">Membrane-associated progesterone receptor component 2</fullName>
    </submittedName>
</protein>
<comment type="similarity">
    <text evidence="1">Belongs to the cytochrome b5 family. MAPR subfamily.</text>
</comment>
<dbReference type="Pfam" id="PF00173">
    <property type="entry name" value="Cyt-b5"/>
    <property type="match status" value="1"/>
</dbReference>
<dbReference type="OrthoDB" id="547796at2759"/>
<accession>A0A210PT06</accession>
<evidence type="ECO:0000256" key="1">
    <source>
        <dbReference type="ARBA" id="ARBA00038357"/>
    </source>
</evidence>
<dbReference type="SMART" id="SM01117">
    <property type="entry name" value="Cyt-b5"/>
    <property type="match status" value="1"/>
</dbReference>
<proteinExistence type="inferred from homology"/>
<dbReference type="SUPFAM" id="SSF55856">
    <property type="entry name" value="Cytochrome b5-like heme/steroid binding domain"/>
    <property type="match status" value="1"/>
</dbReference>
<feature type="region of interest" description="Disordered" evidence="2">
    <location>
        <begin position="167"/>
        <end position="196"/>
    </location>
</feature>
<reference evidence="5 6" key="1">
    <citation type="journal article" date="2017" name="Nat. Ecol. Evol.">
        <title>Scallop genome provides insights into evolution of bilaterian karyotype and development.</title>
        <authorList>
            <person name="Wang S."/>
            <person name="Zhang J."/>
            <person name="Jiao W."/>
            <person name="Li J."/>
            <person name="Xun X."/>
            <person name="Sun Y."/>
            <person name="Guo X."/>
            <person name="Huan P."/>
            <person name="Dong B."/>
            <person name="Zhang L."/>
            <person name="Hu X."/>
            <person name="Sun X."/>
            <person name="Wang J."/>
            <person name="Zhao C."/>
            <person name="Wang Y."/>
            <person name="Wang D."/>
            <person name="Huang X."/>
            <person name="Wang R."/>
            <person name="Lv J."/>
            <person name="Li Y."/>
            <person name="Zhang Z."/>
            <person name="Liu B."/>
            <person name="Lu W."/>
            <person name="Hui Y."/>
            <person name="Liang J."/>
            <person name="Zhou Z."/>
            <person name="Hou R."/>
            <person name="Li X."/>
            <person name="Liu Y."/>
            <person name="Li H."/>
            <person name="Ning X."/>
            <person name="Lin Y."/>
            <person name="Zhao L."/>
            <person name="Xing Q."/>
            <person name="Dou J."/>
            <person name="Li Y."/>
            <person name="Mao J."/>
            <person name="Guo H."/>
            <person name="Dou H."/>
            <person name="Li T."/>
            <person name="Mu C."/>
            <person name="Jiang W."/>
            <person name="Fu Q."/>
            <person name="Fu X."/>
            <person name="Miao Y."/>
            <person name="Liu J."/>
            <person name="Yu Q."/>
            <person name="Li R."/>
            <person name="Liao H."/>
            <person name="Li X."/>
            <person name="Kong Y."/>
            <person name="Jiang Z."/>
            <person name="Chourrout D."/>
            <person name="Li R."/>
            <person name="Bao Z."/>
        </authorList>
    </citation>
    <scope>NUCLEOTIDE SEQUENCE [LARGE SCALE GENOMIC DNA]</scope>
    <source>
        <strain evidence="5 6">PY_sf001</strain>
    </source>
</reference>
<dbReference type="GO" id="GO:0005783">
    <property type="term" value="C:endoplasmic reticulum"/>
    <property type="evidence" value="ECO:0007669"/>
    <property type="project" value="TreeGrafter"/>
</dbReference>
<evidence type="ECO:0000256" key="3">
    <source>
        <dbReference type="SAM" id="Phobius"/>
    </source>
</evidence>
<gene>
    <name evidence="5" type="ORF">KP79_PYT13155</name>
</gene>
<comment type="caution">
    <text evidence="5">The sequence shown here is derived from an EMBL/GenBank/DDBJ whole genome shotgun (WGS) entry which is preliminary data.</text>
</comment>
<dbReference type="AlphaFoldDB" id="A0A210PT06"/>
<dbReference type="EMBL" id="NEDP02005519">
    <property type="protein sequence ID" value="OWF39615.1"/>
    <property type="molecule type" value="Genomic_DNA"/>
</dbReference>
<dbReference type="Proteomes" id="UP000242188">
    <property type="component" value="Unassembled WGS sequence"/>
</dbReference>
<feature type="compositionally biased region" description="Basic and acidic residues" evidence="2">
    <location>
        <begin position="185"/>
        <end position="196"/>
    </location>
</feature>
<dbReference type="InterPro" id="IPR050577">
    <property type="entry name" value="MAPR/NEUFC/NENF-like"/>
</dbReference>
<name>A0A210PT06_MIZYE</name>
<feature type="domain" description="Cytochrome b5 heme-binding" evidence="4">
    <location>
        <begin position="68"/>
        <end position="167"/>
    </location>
</feature>
<dbReference type="InterPro" id="IPR001199">
    <property type="entry name" value="Cyt_B5-like_heme/steroid-bd"/>
</dbReference>
<keyword evidence="3" id="KW-0472">Membrane</keyword>
<dbReference type="InterPro" id="IPR036400">
    <property type="entry name" value="Cyt_B5-like_heme/steroid_sf"/>
</dbReference>
<keyword evidence="6" id="KW-1185">Reference proteome</keyword>
<dbReference type="PANTHER" id="PTHR10281:SF106">
    <property type="entry name" value="IP06960P-RELATED"/>
    <property type="match status" value="1"/>
</dbReference>
<organism evidence="5 6">
    <name type="scientific">Mizuhopecten yessoensis</name>
    <name type="common">Japanese scallop</name>
    <name type="synonym">Patinopecten yessoensis</name>
    <dbReference type="NCBI Taxonomy" id="6573"/>
    <lineage>
        <taxon>Eukaryota</taxon>
        <taxon>Metazoa</taxon>
        <taxon>Spiralia</taxon>
        <taxon>Lophotrochozoa</taxon>
        <taxon>Mollusca</taxon>
        <taxon>Bivalvia</taxon>
        <taxon>Autobranchia</taxon>
        <taxon>Pteriomorphia</taxon>
        <taxon>Pectinida</taxon>
        <taxon>Pectinoidea</taxon>
        <taxon>Pectinidae</taxon>
        <taxon>Mizuhopecten</taxon>
    </lineage>
</organism>
<keyword evidence="5" id="KW-0675">Receptor</keyword>
<evidence type="ECO:0000313" key="6">
    <source>
        <dbReference type="Proteomes" id="UP000242188"/>
    </source>
</evidence>
<feature type="compositionally biased region" description="Basic and acidic residues" evidence="2">
    <location>
        <begin position="167"/>
        <end position="177"/>
    </location>
</feature>
<dbReference type="PANTHER" id="PTHR10281">
    <property type="entry name" value="MEMBRANE-ASSOCIATED PROGESTERONE RECEPTOR COMPONENT-RELATED"/>
    <property type="match status" value="1"/>
</dbReference>
<sequence length="196" mass="22020">MAEEAANSEAGTGGIMSRFVSELVGSPLNIALLGICAFLLYKIVSSNRKSAPPPPQEPELPRMKKRDFTLEQLREYDGKGQDGRVLVSVNTKVFDVTRGKRFYGPGGPYAVFAGRDASRGLALFSLTEEAIKDEFDDLSDLTTMQMESVREWEMQFTEKYDFIGRLLRPGEEPRDYTDTEDEPSSEEKKETDKKTD</sequence>